<dbReference type="Proteomes" id="UP000623467">
    <property type="component" value="Unassembled WGS sequence"/>
</dbReference>
<accession>A0A8H7DKS7</accession>
<dbReference type="OrthoDB" id="3045408at2759"/>
<feature type="compositionally biased region" description="Basic residues" evidence="1">
    <location>
        <begin position="48"/>
        <end position="59"/>
    </location>
</feature>
<feature type="region of interest" description="Disordered" evidence="1">
    <location>
        <begin position="1"/>
        <end position="72"/>
    </location>
</feature>
<reference evidence="2" key="1">
    <citation type="submission" date="2020-05" db="EMBL/GenBank/DDBJ databases">
        <title>Mycena genomes resolve the evolution of fungal bioluminescence.</title>
        <authorList>
            <person name="Tsai I.J."/>
        </authorList>
    </citation>
    <scope>NUCLEOTIDE SEQUENCE</scope>
    <source>
        <strain evidence="2">160909Yilan</strain>
    </source>
</reference>
<evidence type="ECO:0000256" key="1">
    <source>
        <dbReference type="SAM" id="MobiDB-lite"/>
    </source>
</evidence>
<gene>
    <name evidence="2" type="ORF">MSAN_00123300</name>
</gene>
<evidence type="ECO:0000313" key="2">
    <source>
        <dbReference type="EMBL" id="KAF7377052.1"/>
    </source>
</evidence>
<feature type="compositionally biased region" description="Basic and acidic residues" evidence="1">
    <location>
        <begin position="60"/>
        <end position="72"/>
    </location>
</feature>
<organism evidence="2 3">
    <name type="scientific">Mycena sanguinolenta</name>
    <dbReference type="NCBI Taxonomy" id="230812"/>
    <lineage>
        <taxon>Eukaryota</taxon>
        <taxon>Fungi</taxon>
        <taxon>Dikarya</taxon>
        <taxon>Basidiomycota</taxon>
        <taxon>Agaricomycotina</taxon>
        <taxon>Agaricomycetes</taxon>
        <taxon>Agaricomycetidae</taxon>
        <taxon>Agaricales</taxon>
        <taxon>Marasmiineae</taxon>
        <taxon>Mycenaceae</taxon>
        <taxon>Mycena</taxon>
    </lineage>
</organism>
<name>A0A8H7DKS7_9AGAR</name>
<feature type="compositionally biased region" description="Basic and acidic residues" evidence="1">
    <location>
        <begin position="31"/>
        <end position="44"/>
    </location>
</feature>
<comment type="caution">
    <text evidence="2">The sequence shown here is derived from an EMBL/GenBank/DDBJ whole genome shotgun (WGS) entry which is preliminary data.</text>
</comment>
<proteinExistence type="predicted"/>
<keyword evidence="3" id="KW-1185">Reference proteome</keyword>
<protein>
    <submittedName>
        <fullName evidence="2">Uncharacterized protein</fullName>
    </submittedName>
</protein>
<dbReference type="EMBL" id="JACAZH010000001">
    <property type="protein sequence ID" value="KAF7377052.1"/>
    <property type="molecule type" value="Genomic_DNA"/>
</dbReference>
<evidence type="ECO:0000313" key="3">
    <source>
        <dbReference type="Proteomes" id="UP000623467"/>
    </source>
</evidence>
<feature type="compositionally biased region" description="Polar residues" evidence="1">
    <location>
        <begin position="1"/>
        <end position="10"/>
    </location>
</feature>
<sequence>MDSGQNTAGPSSRPHPSDPDGGGPQTGQKRRAADHESPPPEGHNRPSATKKKRKTKKKPKVDQFHLKKDQIDETQRGTKNTCYLHGYLLLQIVRSDIPPPAVTQQSITAFERRWTPNFLSTLQATLRAAKGDNIGASQMAADLRRRAQKEAKAGSQIAKDILQVKETYLVHTYSILLASGLETWAPDVMGAPDTPYNQVHATVFFESFSMVATSFAYVALAPTLSSVNNPDFVKDVMCSFLYSYMRRKFKVEDNEPGKLAKNSEDDTRRKRRKRLMQKCLEYASKEEKFPDQVLALVKEECCNSDDESGTDDSGKQVYFVNKKTMQSASATAFVQKLDARRTKMEDGAKRRRGKGSNWGERTRIWRDAPSNSEFSLQRPTKVPLDYFSPSEFNDLPAKARFNYVKNGVALPLVQFLDNKDWKTMDKSSFMEKYGNQVLKQYDIPTEEEMTRAGNTGWDSDDAEEINLTLQGSQSDAEMAAASP</sequence>
<dbReference type="AlphaFoldDB" id="A0A8H7DKS7"/>